<keyword evidence="1" id="KW-0732">Signal</keyword>
<evidence type="ECO:0000313" key="3">
    <source>
        <dbReference type="EMBL" id="MBK1828870.1"/>
    </source>
</evidence>
<dbReference type="InterPro" id="IPR003961">
    <property type="entry name" value="FN3_dom"/>
</dbReference>
<reference evidence="3" key="1">
    <citation type="submission" date="2021-01" db="EMBL/GenBank/DDBJ databases">
        <title>Modified the classification status of verrucomicrobia.</title>
        <authorList>
            <person name="Feng X."/>
        </authorList>
    </citation>
    <scope>NUCLEOTIDE SEQUENCE</scope>
    <source>
        <strain evidence="3">KCTC 22201</strain>
    </source>
</reference>
<dbReference type="SUPFAM" id="SSF56300">
    <property type="entry name" value="Metallo-dependent phosphatases"/>
    <property type="match status" value="1"/>
</dbReference>
<evidence type="ECO:0000259" key="2">
    <source>
        <dbReference type="PROSITE" id="PS50853"/>
    </source>
</evidence>
<dbReference type="Pfam" id="PF00149">
    <property type="entry name" value="Metallophos"/>
    <property type="match status" value="1"/>
</dbReference>
<feature type="domain" description="Fibronectin type-III" evidence="2">
    <location>
        <begin position="33"/>
        <end position="130"/>
    </location>
</feature>
<organism evidence="3 4">
    <name type="scientific">Haloferula rosea</name>
    <dbReference type="NCBI Taxonomy" id="490093"/>
    <lineage>
        <taxon>Bacteria</taxon>
        <taxon>Pseudomonadati</taxon>
        <taxon>Verrucomicrobiota</taxon>
        <taxon>Verrucomicrobiia</taxon>
        <taxon>Verrucomicrobiales</taxon>
        <taxon>Verrucomicrobiaceae</taxon>
        <taxon>Haloferula</taxon>
    </lineage>
</organism>
<comment type="caution">
    <text evidence="3">The sequence shown here is derived from an EMBL/GenBank/DDBJ whole genome shotgun (WGS) entry which is preliminary data.</text>
</comment>
<dbReference type="EMBL" id="JAENII010000019">
    <property type="protein sequence ID" value="MBK1828870.1"/>
    <property type="molecule type" value="Genomic_DNA"/>
</dbReference>
<dbReference type="SUPFAM" id="SSF49363">
    <property type="entry name" value="Purple acid phosphatase, N-terminal domain"/>
    <property type="match status" value="1"/>
</dbReference>
<dbReference type="PANTHER" id="PTHR22953:SF153">
    <property type="entry name" value="PURPLE ACID PHOSPHATASE"/>
    <property type="match status" value="1"/>
</dbReference>
<dbReference type="GO" id="GO:0003993">
    <property type="term" value="F:acid phosphatase activity"/>
    <property type="evidence" value="ECO:0007669"/>
    <property type="project" value="InterPro"/>
</dbReference>
<proteinExistence type="predicted"/>
<evidence type="ECO:0000313" key="4">
    <source>
        <dbReference type="Proteomes" id="UP000658278"/>
    </source>
</evidence>
<dbReference type="RefSeq" id="WP_200283100.1">
    <property type="nucleotide sequence ID" value="NZ_JAENII010000019.1"/>
</dbReference>
<dbReference type="InterPro" id="IPR008963">
    <property type="entry name" value="Purple_acid_Pase-like_N"/>
</dbReference>
<dbReference type="Gene3D" id="3.60.21.10">
    <property type="match status" value="1"/>
</dbReference>
<sequence>MERRSFLHISAAGSILGASASHAQEPQDEEAKAPGIPVAMAPRPDGIEIIWRTHQLARGMVEFGPTPELGSTKRDDGWGLRPAGSESIRVRLDGLQPGTTYHYRTVTESMDKKDASRSVSAIRTFRTLDPAASATRFAVWNDTHKHADTIKKLAELTPPSDFLLWNGDICNDWYREGEVADTILTPAGGIDHSANHPLLLVRGNHDVRGTLAHQVEDHAPMPDGKPWFAIRSGPVTAICLDTGEDKPDDHPYLFGRAACEPMRQAQAEWLEQTITRPEFANAPYRIVFCHIPLRWTDETTDHGYDWYSKRSRDLWHDSLVKWGAQLVISGHTHRDAHIRSNDRFPYQQLVGGGPKHAQARLITAQADKSKLAIRMTDLDGKQVRALDLPALV</sequence>
<protein>
    <submittedName>
        <fullName evidence="3">Metallophosphoesterase</fullName>
    </submittedName>
</protein>
<dbReference type="GO" id="GO:0046872">
    <property type="term" value="F:metal ion binding"/>
    <property type="evidence" value="ECO:0007669"/>
    <property type="project" value="InterPro"/>
</dbReference>
<dbReference type="PROSITE" id="PS50853">
    <property type="entry name" value="FN3"/>
    <property type="match status" value="1"/>
</dbReference>
<dbReference type="InterPro" id="IPR039331">
    <property type="entry name" value="PAPs-like"/>
</dbReference>
<dbReference type="AlphaFoldDB" id="A0A934RIG2"/>
<dbReference type="InterPro" id="IPR029052">
    <property type="entry name" value="Metallo-depent_PP-like"/>
</dbReference>
<gene>
    <name evidence="3" type="ORF">JIN81_17680</name>
</gene>
<accession>A0A934RIG2</accession>
<evidence type="ECO:0000256" key="1">
    <source>
        <dbReference type="ARBA" id="ARBA00022729"/>
    </source>
</evidence>
<keyword evidence="4" id="KW-1185">Reference proteome</keyword>
<dbReference type="InterPro" id="IPR004843">
    <property type="entry name" value="Calcineurin-like_PHP"/>
</dbReference>
<name>A0A934RIG2_9BACT</name>
<dbReference type="Proteomes" id="UP000658278">
    <property type="component" value="Unassembled WGS sequence"/>
</dbReference>
<dbReference type="PANTHER" id="PTHR22953">
    <property type="entry name" value="ACID PHOSPHATASE RELATED"/>
    <property type="match status" value="1"/>
</dbReference>